<dbReference type="InParanoid" id="T1HEU0"/>
<dbReference type="Proteomes" id="UP000015103">
    <property type="component" value="Unassembled WGS sequence"/>
</dbReference>
<name>T1HEU0_RHOPR</name>
<dbReference type="STRING" id="13249.T1HEU0"/>
<reference evidence="1" key="1">
    <citation type="submission" date="2015-05" db="UniProtKB">
        <authorList>
            <consortium name="EnsemblMetazoa"/>
        </authorList>
    </citation>
    <scope>IDENTIFICATION</scope>
</reference>
<dbReference type="EMBL" id="ACPB03019571">
    <property type="status" value="NOT_ANNOTATED_CDS"/>
    <property type="molecule type" value="Genomic_DNA"/>
</dbReference>
<evidence type="ECO:0000313" key="2">
    <source>
        <dbReference type="Proteomes" id="UP000015103"/>
    </source>
</evidence>
<accession>T1HEU0</accession>
<dbReference type="VEuPathDB" id="VectorBase:RPRC002562"/>
<protein>
    <submittedName>
        <fullName evidence="1">Uncharacterized protein</fullName>
    </submittedName>
</protein>
<evidence type="ECO:0000313" key="1">
    <source>
        <dbReference type="EnsemblMetazoa" id="RPRC002562-PA"/>
    </source>
</evidence>
<proteinExistence type="predicted"/>
<dbReference type="HOGENOM" id="CLU_1995408_0_0_1"/>
<keyword evidence="2" id="KW-1185">Reference proteome</keyword>
<organism evidence="1 2">
    <name type="scientific">Rhodnius prolixus</name>
    <name type="common">Triatomid bug</name>
    <dbReference type="NCBI Taxonomy" id="13249"/>
    <lineage>
        <taxon>Eukaryota</taxon>
        <taxon>Metazoa</taxon>
        <taxon>Ecdysozoa</taxon>
        <taxon>Arthropoda</taxon>
        <taxon>Hexapoda</taxon>
        <taxon>Insecta</taxon>
        <taxon>Pterygota</taxon>
        <taxon>Neoptera</taxon>
        <taxon>Paraneoptera</taxon>
        <taxon>Hemiptera</taxon>
        <taxon>Heteroptera</taxon>
        <taxon>Panheteroptera</taxon>
        <taxon>Cimicomorpha</taxon>
        <taxon>Reduviidae</taxon>
        <taxon>Triatominae</taxon>
        <taxon>Rhodnius</taxon>
    </lineage>
</organism>
<dbReference type="EnsemblMetazoa" id="RPRC002562-RA">
    <property type="protein sequence ID" value="RPRC002562-PA"/>
    <property type="gene ID" value="RPRC002562"/>
</dbReference>
<sequence>MSDNKPKMVLCKQEFPYDGGVVVIACGDVNGHFELLFKKMLTINKKCGRLACAVCVGNFFREGCEEQWERVLKGDISPKKNLLRQSDTQRLRTEFNNLPLLPRFDLSKQNLVEYRKKLDIDFKLR</sequence>
<dbReference type="AlphaFoldDB" id="T1HEU0"/>